<dbReference type="InterPro" id="IPR036938">
    <property type="entry name" value="PAP2/HPO_sf"/>
</dbReference>
<dbReference type="AlphaFoldDB" id="A0A0G3HKC1"/>
<evidence type="ECO:0000313" key="3">
    <source>
        <dbReference type="Proteomes" id="UP000035548"/>
    </source>
</evidence>
<dbReference type="KEGG" id="cut:CUTER_08060"/>
<dbReference type="PRINTS" id="PR00483">
    <property type="entry name" value="BACPHPHTASE"/>
</dbReference>
<dbReference type="Proteomes" id="UP000035548">
    <property type="component" value="Chromosome"/>
</dbReference>
<dbReference type="STRING" id="1072256.CUTER_08060"/>
<sequence>MSSRFRKSFALALLTATTFTGLTGYPVAVANPLQEPVSELSSKEQEDSAFGVPQVHSSLMGLHSGPAIVEHDGAPVPQPFDETYLGGYISDLSAYSYGVYFDVIDGFEDLRANHPEVLKRNMDIVVDYNNNSSAERIAIAQNDALADRRGVVNATADALGPSAAEALRTSIAEGRLPKTMFLLGNGYASRAGGLASSTFVEKFVYGYDRPFVQEPDRIIRHQIGDRDLYGTTPSFPSGHTNQATWITTLMAMMLPEMGPQLLERGSMSGESRLVMGVHFPLDVTAGRMAGTAAAADRLNDPKMNDAIRQAAQELRAELEWRTGKSIEELAAEARAITSDDAAVAAYTERMDYGFEPLYDQNAPMIVPQAAPVLLETAHPELDWFQRAEVLRQTAYRAGQPLDNQTEEGSWHRLNLAAAWAADVTVNPDGSVTVR</sequence>
<dbReference type="InterPro" id="IPR001011">
    <property type="entry name" value="Acid_Pase_classA_bac"/>
</dbReference>
<organism evidence="2 3">
    <name type="scientific">Corynebacterium uterequi</name>
    <dbReference type="NCBI Taxonomy" id="1072256"/>
    <lineage>
        <taxon>Bacteria</taxon>
        <taxon>Bacillati</taxon>
        <taxon>Actinomycetota</taxon>
        <taxon>Actinomycetes</taxon>
        <taxon>Mycobacteriales</taxon>
        <taxon>Corynebacteriaceae</taxon>
        <taxon>Corynebacterium</taxon>
    </lineage>
</organism>
<dbReference type="GO" id="GO:0030288">
    <property type="term" value="C:outer membrane-bounded periplasmic space"/>
    <property type="evidence" value="ECO:0007669"/>
    <property type="project" value="InterPro"/>
</dbReference>
<dbReference type="InterPro" id="IPR000326">
    <property type="entry name" value="PAP2/HPO"/>
</dbReference>
<protein>
    <submittedName>
        <fullName evidence="2">PAP2 superfamily protein</fullName>
    </submittedName>
</protein>
<reference evidence="3" key="2">
    <citation type="submission" date="2015-05" db="EMBL/GenBank/DDBJ databases">
        <title>Complete genome sequence of Corynebacterium uterequi DSM 45634, isolated from the uterus of a maiden mare.</title>
        <authorList>
            <person name="Ruckert C."/>
            <person name="Albersmeier A."/>
            <person name="Winkler A."/>
            <person name="Tauch A."/>
        </authorList>
    </citation>
    <scope>NUCLEOTIDE SEQUENCE [LARGE SCALE GENOMIC DNA]</scope>
    <source>
        <strain evidence="3">DSM 45634</strain>
    </source>
</reference>
<dbReference type="SMART" id="SM00014">
    <property type="entry name" value="acidPPc"/>
    <property type="match status" value="1"/>
</dbReference>
<evidence type="ECO:0000259" key="1">
    <source>
        <dbReference type="SMART" id="SM00014"/>
    </source>
</evidence>
<dbReference type="EMBL" id="CP011546">
    <property type="protein sequence ID" value="AKK11597.1"/>
    <property type="molecule type" value="Genomic_DNA"/>
</dbReference>
<dbReference type="RefSeq" id="WP_236684700.1">
    <property type="nucleotide sequence ID" value="NZ_CP011546.1"/>
</dbReference>
<keyword evidence="3" id="KW-1185">Reference proteome</keyword>
<gene>
    <name evidence="2" type="ORF">CUTER_08060</name>
</gene>
<name>A0A0G3HKC1_9CORY</name>
<dbReference type="Pfam" id="PF01569">
    <property type="entry name" value="PAP2"/>
    <property type="match status" value="1"/>
</dbReference>
<reference evidence="2 3" key="1">
    <citation type="journal article" date="2015" name="Genome Announc.">
        <title>Virulence Factor Genes Detected in the Complete Genome Sequence of Corynebacterium uterequi DSM 45634, Isolated from the Uterus of a Maiden Mare.</title>
        <authorList>
            <person name="Ruckert C."/>
            <person name="Kriete M."/>
            <person name="Jaenicke S."/>
            <person name="Winkler A."/>
            <person name="Tauch A."/>
        </authorList>
    </citation>
    <scope>NUCLEOTIDE SEQUENCE [LARGE SCALE GENOMIC DNA]</scope>
    <source>
        <strain evidence="2 3">DSM 45634</strain>
    </source>
</reference>
<dbReference type="SUPFAM" id="SSF48317">
    <property type="entry name" value="Acid phosphatase/Vanadium-dependent haloperoxidase"/>
    <property type="match status" value="1"/>
</dbReference>
<dbReference type="GO" id="GO:0003993">
    <property type="term" value="F:acid phosphatase activity"/>
    <property type="evidence" value="ECO:0007669"/>
    <property type="project" value="InterPro"/>
</dbReference>
<feature type="domain" description="Phosphatidic acid phosphatase type 2/haloperoxidase" evidence="1">
    <location>
        <begin position="185"/>
        <end position="298"/>
    </location>
</feature>
<evidence type="ECO:0000313" key="2">
    <source>
        <dbReference type="EMBL" id="AKK11597.1"/>
    </source>
</evidence>
<accession>A0A0G3HKC1</accession>
<dbReference type="PATRIC" id="fig|1072256.5.peg.1591"/>
<dbReference type="CDD" id="cd03397">
    <property type="entry name" value="PAP2_acid_phosphatase"/>
    <property type="match status" value="1"/>
</dbReference>
<dbReference type="Gene3D" id="1.20.144.10">
    <property type="entry name" value="Phosphatidic acid phosphatase type 2/haloperoxidase"/>
    <property type="match status" value="1"/>
</dbReference>
<proteinExistence type="predicted"/>